<evidence type="ECO:0000256" key="1">
    <source>
        <dbReference type="SAM" id="Coils"/>
    </source>
</evidence>
<feature type="chain" id="PRO_5032971029" description="Peptidase S1 domain-containing protein" evidence="2">
    <location>
        <begin position="21"/>
        <end position="335"/>
    </location>
</feature>
<proteinExistence type="predicted"/>
<accession>A0A829HL69</accession>
<feature type="coiled-coil region" evidence="1">
    <location>
        <begin position="152"/>
        <end position="186"/>
    </location>
</feature>
<evidence type="ECO:0008006" key="5">
    <source>
        <dbReference type="Google" id="ProtNLM"/>
    </source>
</evidence>
<dbReference type="RefSeq" id="WP_016540989.1">
    <property type="nucleotide sequence ID" value="NZ_ASQH01000006.1"/>
</dbReference>
<sequence>MLKRMSFLTLLIISTNSAFADDSNLINEAEALAIDAKFYAASYDVPYDEAIRRLLIMHGASSDISNIRNNVKNDLQGMYFDNSKNDFALKVNVENYSKNLPTSLTIKPMPSQAVQSIISSKGNSNLRKQFNISDADIRTVATQYSQPLSAPINFSQQNYKTKEQRLKNIESKREQLKKSLPELQLVYDDEKTGNAKVYVKSDKGNAKQIAEVLLAVPVEIRVVPFGGRVATRGGLPLKSSNIPVCFSGFIGKRLSDNKLGIITAGHCANDKNYSNYQYTDKDGTTYSINTLPANQPLVDGVMTVLPTLDFFQQEHLQPKPLKPNFMQIQVSIFES</sequence>
<keyword evidence="1" id="KW-0175">Coiled coil</keyword>
<reference evidence="3 4" key="1">
    <citation type="submission" date="2013-06" db="EMBL/GenBank/DDBJ databases">
        <title>The Genome Sequence of Acinetobacter gyllenbergii CIP 110306.</title>
        <authorList>
            <consortium name="The Broad Institute Genome Sequencing Platform"/>
            <consortium name="The Broad Institute Genome Sequencing Center for Infectious Disease"/>
            <person name="Cerqueira G."/>
            <person name="Feldgarden M."/>
            <person name="Courvalin P."/>
            <person name="Perichon B."/>
            <person name="Grillot-Courvalin C."/>
            <person name="Clermont D."/>
            <person name="Rocha E."/>
            <person name="Yoon E.-J."/>
            <person name="Nemec A."/>
            <person name="Young S.K."/>
            <person name="Zeng Q."/>
            <person name="Gargeya S."/>
            <person name="Fitzgerald M."/>
            <person name="Abouelleil A."/>
            <person name="Alvarado L."/>
            <person name="Berlin A.M."/>
            <person name="Chapman S.B."/>
            <person name="Dewar J."/>
            <person name="Goldberg J."/>
            <person name="Griggs A."/>
            <person name="Gujja S."/>
            <person name="Hansen M."/>
            <person name="Howarth C."/>
            <person name="Imamovic A."/>
            <person name="Larimer J."/>
            <person name="McCowan C."/>
            <person name="Murphy C."/>
            <person name="Pearson M."/>
            <person name="Priest M."/>
            <person name="Roberts A."/>
            <person name="Saif S."/>
            <person name="Shea T."/>
            <person name="Sykes S."/>
            <person name="Wortman J."/>
            <person name="Nusbaum C."/>
            <person name="Birren B."/>
        </authorList>
    </citation>
    <scope>NUCLEOTIDE SEQUENCE [LARGE SCALE GENOMIC DNA]</scope>
    <source>
        <strain evidence="3 4">CIP 110306</strain>
    </source>
</reference>
<name>A0A829HL69_9GAMM</name>
<dbReference type="AlphaFoldDB" id="A0A829HL69"/>
<gene>
    <name evidence="3" type="ORF">F957_01697</name>
</gene>
<protein>
    <recommendedName>
        <fullName evidence="5">Peptidase S1 domain-containing protein</fullName>
    </recommendedName>
</protein>
<organism evidence="3 4">
    <name type="scientific">Acinetobacter gyllenbergii CIP 110306 = MTCC 11365</name>
    <dbReference type="NCBI Taxonomy" id="1217657"/>
    <lineage>
        <taxon>Bacteria</taxon>
        <taxon>Pseudomonadati</taxon>
        <taxon>Pseudomonadota</taxon>
        <taxon>Gammaproteobacteria</taxon>
        <taxon>Moraxellales</taxon>
        <taxon>Moraxellaceae</taxon>
        <taxon>Acinetobacter</taxon>
    </lineage>
</organism>
<evidence type="ECO:0000313" key="3">
    <source>
        <dbReference type="EMBL" id="EPF87827.1"/>
    </source>
</evidence>
<evidence type="ECO:0000256" key="2">
    <source>
        <dbReference type="SAM" id="SignalP"/>
    </source>
</evidence>
<keyword evidence="4" id="KW-1185">Reference proteome</keyword>
<comment type="caution">
    <text evidence="3">The sequence shown here is derived from an EMBL/GenBank/DDBJ whole genome shotgun (WGS) entry which is preliminary data.</text>
</comment>
<dbReference type="EMBL" id="ATGG01000012">
    <property type="protein sequence ID" value="EPF87827.1"/>
    <property type="molecule type" value="Genomic_DNA"/>
</dbReference>
<feature type="signal peptide" evidence="2">
    <location>
        <begin position="1"/>
        <end position="20"/>
    </location>
</feature>
<evidence type="ECO:0000313" key="4">
    <source>
        <dbReference type="Proteomes" id="UP000014523"/>
    </source>
</evidence>
<keyword evidence="2" id="KW-0732">Signal</keyword>
<dbReference type="Proteomes" id="UP000014523">
    <property type="component" value="Unassembled WGS sequence"/>
</dbReference>